<dbReference type="InterPro" id="IPR001509">
    <property type="entry name" value="Epimerase_deHydtase"/>
</dbReference>
<comment type="caution">
    <text evidence="2">The sequence shown here is derived from an EMBL/GenBank/DDBJ whole genome shotgun (WGS) entry which is preliminary data.</text>
</comment>
<protein>
    <recommendedName>
        <fullName evidence="1">NAD-dependent epimerase/dehydratase domain-containing protein</fullName>
    </recommendedName>
</protein>
<dbReference type="EMBL" id="BARS01037075">
    <property type="protein sequence ID" value="GAG22167.1"/>
    <property type="molecule type" value="Genomic_DNA"/>
</dbReference>
<dbReference type="InterPro" id="IPR050177">
    <property type="entry name" value="Lipid_A_modif_metabolic_enz"/>
</dbReference>
<accession>X0WG49</accession>
<reference evidence="2" key="1">
    <citation type="journal article" date="2014" name="Front. Microbiol.">
        <title>High frequency of phylogenetically diverse reductive dehalogenase-homologous genes in deep subseafloor sedimentary metagenomes.</title>
        <authorList>
            <person name="Kawai M."/>
            <person name="Futagami T."/>
            <person name="Toyoda A."/>
            <person name="Takaki Y."/>
            <person name="Nishi S."/>
            <person name="Hori S."/>
            <person name="Arai W."/>
            <person name="Tsubouchi T."/>
            <person name="Morono Y."/>
            <person name="Uchiyama I."/>
            <person name="Ito T."/>
            <person name="Fujiyama A."/>
            <person name="Inagaki F."/>
            <person name="Takami H."/>
        </authorList>
    </citation>
    <scope>NUCLEOTIDE SEQUENCE</scope>
    <source>
        <strain evidence="2">Expedition CK06-06</strain>
    </source>
</reference>
<gene>
    <name evidence="2" type="ORF">S01H1_56890</name>
</gene>
<feature type="non-terminal residue" evidence="2">
    <location>
        <position position="194"/>
    </location>
</feature>
<dbReference type="InterPro" id="IPR036291">
    <property type="entry name" value="NAD(P)-bd_dom_sf"/>
</dbReference>
<feature type="domain" description="NAD-dependent epimerase/dehydratase" evidence="1">
    <location>
        <begin position="3"/>
        <end position="172"/>
    </location>
</feature>
<evidence type="ECO:0000259" key="1">
    <source>
        <dbReference type="Pfam" id="PF01370"/>
    </source>
</evidence>
<dbReference type="PANTHER" id="PTHR43245">
    <property type="entry name" value="BIFUNCTIONAL POLYMYXIN RESISTANCE PROTEIN ARNA"/>
    <property type="match status" value="1"/>
</dbReference>
<dbReference type="CDD" id="cd08946">
    <property type="entry name" value="SDR_e"/>
    <property type="match status" value="1"/>
</dbReference>
<proteinExistence type="predicted"/>
<organism evidence="2">
    <name type="scientific">marine sediment metagenome</name>
    <dbReference type="NCBI Taxonomy" id="412755"/>
    <lineage>
        <taxon>unclassified sequences</taxon>
        <taxon>metagenomes</taxon>
        <taxon>ecological metagenomes</taxon>
    </lineage>
</organism>
<name>X0WG49_9ZZZZ</name>
<dbReference type="AlphaFoldDB" id="X0WG49"/>
<evidence type="ECO:0000313" key="2">
    <source>
        <dbReference type="EMBL" id="GAG22167.1"/>
    </source>
</evidence>
<dbReference type="SUPFAM" id="SSF51735">
    <property type="entry name" value="NAD(P)-binding Rossmann-fold domains"/>
    <property type="match status" value="1"/>
</dbReference>
<sequence length="194" mass="20729">MRVLVPGHNGYIGTVLVRMLQAAGHDVVGLDSYLFEGCTFGDDVPDIPALRKDIRDVEVSDLEGFSAVILLAALSNDPLGDMDPELTYAVNHRASVRLAKLAKEAGVARFLFSSSCSLYGAAGDELLTEQAPFNPVTPYGISKVRVEEDVSKLADSHFSPTFLRNATAYGVSPRLRGDLVVNNLVGLAHATGLV</sequence>
<dbReference type="Pfam" id="PF01370">
    <property type="entry name" value="Epimerase"/>
    <property type="match status" value="1"/>
</dbReference>
<dbReference type="Gene3D" id="3.40.50.720">
    <property type="entry name" value="NAD(P)-binding Rossmann-like Domain"/>
    <property type="match status" value="1"/>
</dbReference>
<dbReference type="PANTHER" id="PTHR43245:SF23">
    <property type="entry name" value="NAD(P)-BINDING DOMAIN-CONTAINING PROTEIN"/>
    <property type="match status" value="1"/>
</dbReference>